<dbReference type="WBParaSite" id="RSKR_0000525500.1">
    <property type="protein sequence ID" value="RSKR_0000525500.1"/>
    <property type="gene ID" value="RSKR_0000525500"/>
</dbReference>
<dbReference type="Proteomes" id="UP000095286">
    <property type="component" value="Unplaced"/>
</dbReference>
<reference evidence="2" key="1">
    <citation type="submission" date="2016-11" db="UniProtKB">
        <authorList>
            <consortium name="WormBaseParasite"/>
        </authorList>
    </citation>
    <scope>IDENTIFICATION</scope>
    <source>
        <strain evidence="2">KR3021</strain>
    </source>
</reference>
<sequence>MIDATSKETYLDGILNTGIRETAFVHAISAAGVAYRITRDCSKGLMDRCGCDLSSKGTEPEYINNSLPKSGNKPNIQNYNWKGCSDNVQYGIGVSKDFVDGAEKGRNISTNQIIMNLHNNRAGRQVLMDNMKKMCKCHGVSGSCEMKTCWQSLPPFRIIGSIIKEKFDGATEVKVAKEENKFRLLRKNPMYKRHTNADLVYIQPSPDFCQSQPEKGVFGTSGRICNITSQSVDGCDLLCCNRGYDRKIEVKEEMCNCKFHFCCKVECQKCKKTREIYTCR</sequence>
<proteinExistence type="predicted"/>
<protein>
    <submittedName>
        <fullName evidence="2">Protein Wnt</fullName>
    </submittedName>
</protein>
<evidence type="ECO:0000313" key="2">
    <source>
        <dbReference type="WBParaSite" id="RSKR_0000525500.1"/>
    </source>
</evidence>
<organism evidence="1 2">
    <name type="scientific">Rhabditophanes sp. KR3021</name>
    <dbReference type="NCBI Taxonomy" id="114890"/>
    <lineage>
        <taxon>Eukaryota</taxon>
        <taxon>Metazoa</taxon>
        <taxon>Ecdysozoa</taxon>
        <taxon>Nematoda</taxon>
        <taxon>Chromadorea</taxon>
        <taxon>Rhabditida</taxon>
        <taxon>Tylenchina</taxon>
        <taxon>Panagrolaimomorpha</taxon>
        <taxon>Strongyloidoidea</taxon>
        <taxon>Alloionematidae</taxon>
        <taxon>Rhabditophanes</taxon>
    </lineage>
</organism>
<name>A0AC35TX77_9BILA</name>
<accession>A0AC35TX77</accession>
<evidence type="ECO:0000313" key="1">
    <source>
        <dbReference type="Proteomes" id="UP000095286"/>
    </source>
</evidence>